<feature type="active site" evidence="2">
    <location>
        <position position="343"/>
    </location>
</feature>
<sequence>MRSGELRKALLGLVLAACAWVAAPAFAESALPPVHEADFTLWNFHYHSGEALPVLKLHYRTLGTPRRDANGRIVNMVMILHGTGGDGTTFLRPIFAGELFGPGQPLDASRYFIVLPDAIGHGGSSKPSNGLRMKFPRYDYADMVEADHRLATDGLGAGRIRLVLGTSMGCMTAFAWGEAYPDDAVALAPFACLPTALVGRNRLWRRMLIEGIEADPAWNGGDYAAEPQAGLRTASDLLTIAGSAPLVMQKALPTPEAVDKSLADRTAADLAHLDANDLIYQVDASRDYDPSKGLESITAPVLWINSADDFINPPELGIAEAMAPRLKRGRFILLPIGENTHGHGTHTWAVAWKDQLARFLAETEGK</sequence>
<feature type="domain" description="AB hydrolase-1" evidence="4">
    <location>
        <begin position="77"/>
        <end position="315"/>
    </location>
</feature>
<evidence type="ECO:0000259" key="4">
    <source>
        <dbReference type="Pfam" id="PF00561"/>
    </source>
</evidence>
<dbReference type="NCBIfam" id="NF005071">
    <property type="entry name" value="PRK06489.1"/>
    <property type="match status" value="1"/>
</dbReference>
<evidence type="ECO:0000313" key="6">
    <source>
        <dbReference type="Proteomes" id="UP000676409"/>
    </source>
</evidence>
<dbReference type="InterPro" id="IPR000073">
    <property type="entry name" value="AB_hydrolase_1"/>
</dbReference>
<feature type="active site" description="Nucleophile" evidence="2">
    <location>
        <position position="167"/>
    </location>
</feature>
<keyword evidence="6" id="KW-1185">Reference proteome</keyword>
<dbReference type="GO" id="GO:0009086">
    <property type="term" value="P:methionine biosynthetic process"/>
    <property type="evidence" value="ECO:0007669"/>
    <property type="project" value="TreeGrafter"/>
</dbReference>
<accession>A0A975ISV2</accession>
<dbReference type="GO" id="GO:0004414">
    <property type="term" value="F:homoserine O-acetyltransferase activity"/>
    <property type="evidence" value="ECO:0007669"/>
    <property type="project" value="TreeGrafter"/>
</dbReference>
<organism evidence="5 6">
    <name type="scientific">Phenylobacterium montanum</name>
    <dbReference type="NCBI Taxonomy" id="2823693"/>
    <lineage>
        <taxon>Bacteria</taxon>
        <taxon>Pseudomonadati</taxon>
        <taxon>Pseudomonadota</taxon>
        <taxon>Alphaproteobacteria</taxon>
        <taxon>Caulobacterales</taxon>
        <taxon>Caulobacteraceae</taxon>
        <taxon>Phenylobacterium</taxon>
    </lineage>
</organism>
<feature type="signal peptide" evidence="3">
    <location>
        <begin position="1"/>
        <end position="27"/>
    </location>
</feature>
<evidence type="ECO:0000256" key="3">
    <source>
        <dbReference type="SAM" id="SignalP"/>
    </source>
</evidence>
<evidence type="ECO:0000256" key="1">
    <source>
        <dbReference type="ARBA" id="ARBA00022679"/>
    </source>
</evidence>
<dbReference type="GO" id="GO:0016787">
    <property type="term" value="F:hydrolase activity"/>
    <property type="evidence" value="ECO:0007669"/>
    <property type="project" value="UniProtKB-KW"/>
</dbReference>
<feature type="chain" id="PRO_5037663018" evidence="3">
    <location>
        <begin position="28"/>
        <end position="366"/>
    </location>
</feature>
<dbReference type="GO" id="GO:0009092">
    <property type="term" value="P:homoserine metabolic process"/>
    <property type="evidence" value="ECO:0007669"/>
    <property type="project" value="TreeGrafter"/>
</dbReference>
<dbReference type="Pfam" id="PF00561">
    <property type="entry name" value="Abhydrolase_1"/>
    <property type="match status" value="1"/>
</dbReference>
<evidence type="ECO:0000256" key="2">
    <source>
        <dbReference type="PIRSR" id="PIRSR000443-1"/>
    </source>
</evidence>
<dbReference type="InterPro" id="IPR008220">
    <property type="entry name" value="HAT_MetX-like"/>
</dbReference>
<dbReference type="EMBL" id="CP073078">
    <property type="protein sequence ID" value="QUD86070.1"/>
    <property type="molecule type" value="Genomic_DNA"/>
</dbReference>
<name>A0A975ISV2_9CAUL</name>
<keyword evidence="1" id="KW-0808">Transferase</keyword>
<evidence type="ECO:0000313" key="5">
    <source>
        <dbReference type="EMBL" id="QUD86070.1"/>
    </source>
</evidence>
<feature type="active site" evidence="2">
    <location>
        <position position="309"/>
    </location>
</feature>
<dbReference type="InterPro" id="IPR029058">
    <property type="entry name" value="AB_hydrolase_fold"/>
</dbReference>
<dbReference type="PANTHER" id="PTHR32268:SF11">
    <property type="entry name" value="HOMOSERINE O-ACETYLTRANSFERASE"/>
    <property type="match status" value="1"/>
</dbReference>
<reference evidence="5" key="1">
    <citation type="submission" date="2021-04" db="EMBL/GenBank/DDBJ databases">
        <title>The complete genome sequence of Caulobacter sp. S6.</title>
        <authorList>
            <person name="Tang Y."/>
            <person name="Ouyang W."/>
            <person name="Liu Q."/>
            <person name="Huang B."/>
            <person name="Guo Z."/>
            <person name="Lei P."/>
        </authorList>
    </citation>
    <scope>NUCLEOTIDE SEQUENCE</scope>
    <source>
        <strain evidence="5">S6</strain>
    </source>
</reference>
<dbReference type="PIRSF" id="PIRSF000443">
    <property type="entry name" value="Homoser_Ac_trans"/>
    <property type="match status" value="1"/>
</dbReference>
<protein>
    <submittedName>
        <fullName evidence="5">Alpha/beta fold hydrolase</fullName>
    </submittedName>
</protein>
<dbReference type="KEGG" id="caul:KCG34_13245"/>
<dbReference type="PANTHER" id="PTHR32268">
    <property type="entry name" value="HOMOSERINE O-ACETYLTRANSFERASE"/>
    <property type="match status" value="1"/>
</dbReference>
<keyword evidence="5" id="KW-0378">Hydrolase</keyword>
<dbReference type="Proteomes" id="UP000676409">
    <property type="component" value="Chromosome"/>
</dbReference>
<dbReference type="AlphaFoldDB" id="A0A975ISV2"/>
<gene>
    <name evidence="5" type="ORF">KCG34_13245</name>
</gene>
<proteinExistence type="predicted"/>
<dbReference type="SUPFAM" id="SSF53474">
    <property type="entry name" value="alpha/beta-Hydrolases"/>
    <property type="match status" value="1"/>
</dbReference>
<keyword evidence="3" id="KW-0732">Signal</keyword>
<dbReference type="Gene3D" id="3.40.50.1820">
    <property type="entry name" value="alpha/beta hydrolase"/>
    <property type="match status" value="1"/>
</dbReference>